<feature type="region of interest" description="Disordered" evidence="1">
    <location>
        <begin position="13"/>
        <end position="71"/>
    </location>
</feature>
<feature type="compositionally biased region" description="Acidic residues" evidence="1">
    <location>
        <begin position="269"/>
        <end position="279"/>
    </location>
</feature>
<dbReference type="GeneID" id="28740589"/>
<comment type="caution">
    <text evidence="2">The sequence shown here is derived from an EMBL/GenBank/DDBJ whole genome shotgun (WGS) entry which is preliminary data.</text>
</comment>
<keyword evidence="3" id="KW-1185">Reference proteome</keyword>
<dbReference type="InterPro" id="IPR052765">
    <property type="entry name" value="PGM-Related"/>
</dbReference>
<feature type="compositionally biased region" description="Low complexity" evidence="1">
    <location>
        <begin position="294"/>
        <end position="307"/>
    </location>
</feature>
<feature type="region of interest" description="Disordered" evidence="1">
    <location>
        <begin position="217"/>
        <end position="366"/>
    </location>
</feature>
<reference evidence="2 3" key="1">
    <citation type="submission" date="2015-06" db="EMBL/GenBank/DDBJ databases">
        <title>Draft genome of the ant-associated black yeast Phialophora attae CBS 131958.</title>
        <authorList>
            <person name="Moreno L.F."/>
            <person name="Stielow B.J."/>
            <person name="de Hoog S."/>
            <person name="Vicente V.A."/>
            <person name="Weiss V.A."/>
            <person name="de Vries M."/>
            <person name="Cruz L.M."/>
            <person name="Souza E.M."/>
        </authorList>
    </citation>
    <scope>NUCLEOTIDE SEQUENCE [LARGE SCALE GENOMIC DNA]</scope>
    <source>
        <strain evidence="2 3">CBS 131958</strain>
    </source>
</reference>
<name>A0A0N1HA47_9EURO</name>
<gene>
    <name evidence="2" type="ORF">AB675_8276</name>
</gene>
<evidence type="ECO:0000256" key="1">
    <source>
        <dbReference type="SAM" id="MobiDB-lite"/>
    </source>
</evidence>
<feature type="compositionally biased region" description="Polar residues" evidence="1">
    <location>
        <begin position="353"/>
        <end position="366"/>
    </location>
</feature>
<feature type="region of interest" description="Disordered" evidence="1">
    <location>
        <begin position="388"/>
        <end position="430"/>
    </location>
</feature>
<proteinExistence type="predicted"/>
<dbReference type="Proteomes" id="UP000038010">
    <property type="component" value="Unassembled WGS sequence"/>
</dbReference>
<feature type="compositionally biased region" description="Basic and acidic residues" evidence="1">
    <location>
        <begin position="259"/>
        <end position="268"/>
    </location>
</feature>
<dbReference type="EMBL" id="LFJN01000003">
    <property type="protein sequence ID" value="KPI44735.1"/>
    <property type="molecule type" value="Genomic_DNA"/>
</dbReference>
<dbReference type="RefSeq" id="XP_018004698.1">
    <property type="nucleotide sequence ID" value="XM_018148709.1"/>
</dbReference>
<dbReference type="STRING" id="1664694.A0A0N1HA47"/>
<dbReference type="VEuPathDB" id="FungiDB:AB675_8276"/>
<accession>A0A0N1HA47</accession>
<dbReference type="AlphaFoldDB" id="A0A0N1HA47"/>
<dbReference type="Gene3D" id="3.40.50.1240">
    <property type="entry name" value="Phosphoglycerate mutase-like"/>
    <property type="match status" value="1"/>
</dbReference>
<dbReference type="SMART" id="SM00855">
    <property type="entry name" value="PGAM"/>
    <property type="match status" value="1"/>
</dbReference>
<dbReference type="InterPro" id="IPR029033">
    <property type="entry name" value="His_PPase_superfam"/>
</dbReference>
<feature type="compositionally biased region" description="Low complexity" evidence="1">
    <location>
        <begin position="46"/>
        <end position="70"/>
    </location>
</feature>
<feature type="compositionally biased region" description="Basic and acidic residues" evidence="1">
    <location>
        <begin position="402"/>
        <end position="430"/>
    </location>
</feature>
<sequence>MGKPRLILIIRHAQSEGNRDKTIHQTTPDHKVPLTTEAKPKPSPQAPNSANSSATTTPSTSSSAPIAALAKPQKRSRIKVYEEPRLREQDFGNFQPGTDEVERLWRERADYGHFFYRIPNGESGADVYDRITSFNGSLWRRFSEDDMASVAVLVTHGLCSRVFLMAWYHYSVEFFEDLRNINHCEFLVMKLANNGRYVLQNQLRQWSDLRRERASRRSITAAETASEVPQVPVRRWQSKHRHDASGSTFKPRQPPQRQSTRDMFRNDSESDSESGDDVDPMSHAAVSSKADAATETTDGPSSSTTSTLAPKKSTSRPKLKAYLGRDGGGSKSGMASPLNGSDSESAAPISVPMSLTNTTSASHPTFSSSLARALRGEFDDPNRVLADALGDQSDAEVDEVDREVGTKAREESEQREILEGERRERRGSGW</sequence>
<dbReference type="SUPFAM" id="SSF53254">
    <property type="entry name" value="Phosphoglycerate mutase-like"/>
    <property type="match status" value="1"/>
</dbReference>
<organism evidence="2 3">
    <name type="scientific">Cyphellophora attinorum</name>
    <dbReference type="NCBI Taxonomy" id="1664694"/>
    <lineage>
        <taxon>Eukaryota</taxon>
        <taxon>Fungi</taxon>
        <taxon>Dikarya</taxon>
        <taxon>Ascomycota</taxon>
        <taxon>Pezizomycotina</taxon>
        <taxon>Eurotiomycetes</taxon>
        <taxon>Chaetothyriomycetidae</taxon>
        <taxon>Chaetothyriales</taxon>
        <taxon>Cyphellophoraceae</taxon>
        <taxon>Cyphellophora</taxon>
    </lineage>
</organism>
<feature type="compositionally biased region" description="Polar residues" evidence="1">
    <location>
        <begin position="245"/>
        <end position="258"/>
    </location>
</feature>
<dbReference type="Pfam" id="PF00300">
    <property type="entry name" value="His_Phos_1"/>
    <property type="match status" value="1"/>
</dbReference>
<dbReference type="InterPro" id="IPR013078">
    <property type="entry name" value="His_Pase_superF_clade-1"/>
</dbReference>
<evidence type="ECO:0000313" key="3">
    <source>
        <dbReference type="Proteomes" id="UP000038010"/>
    </source>
</evidence>
<dbReference type="PANTHER" id="PTHR46192">
    <property type="entry name" value="BROAD-RANGE ACID PHOSPHATASE DET1"/>
    <property type="match status" value="1"/>
</dbReference>
<dbReference type="OrthoDB" id="10261749at2759"/>
<protein>
    <submittedName>
        <fullName evidence="2">Phosphoglycerate mutase-like protein AT74H</fullName>
    </submittedName>
</protein>
<feature type="compositionally biased region" description="Basic and acidic residues" evidence="1">
    <location>
        <begin position="13"/>
        <end position="32"/>
    </location>
</feature>
<evidence type="ECO:0000313" key="2">
    <source>
        <dbReference type="EMBL" id="KPI44735.1"/>
    </source>
</evidence>